<feature type="domain" description="PE-PPE" evidence="3">
    <location>
        <begin position="90"/>
        <end position="315"/>
    </location>
</feature>
<dbReference type="Gene3D" id="3.40.50.1820">
    <property type="entry name" value="alpha/beta hydrolase"/>
    <property type="match status" value="1"/>
</dbReference>
<keyword evidence="5" id="KW-1185">Reference proteome</keyword>
<dbReference type="AlphaFoldDB" id="A0AAD1MQF3"/>
<feature type="compositionally biased region" description="Acidic residues" evidence="1">
    <location>
        <begin position="383"/>
        <end position="401"/>
    </location>
</feature>
<dbReference type="InterPro" id="IPR013228">
    <property type="entry name" value="PE-PPE_C"/>
</dbReference>
<feature type="chain" id="PRO_5041913545" description="PE-PPE domain-containing protein" evidence="2">
    <location>
        <begin position="27"/>
        <end position="517"/>
    </location>
</feature>
<feature type="signal peptide" evidence="2">
    <location>
        <begin position="1"/>
        <end position="26"/>
    </location>
</feature>
<sequence length="517" mass="54201">MRITRKSLAMTAAVPLGAMALTFASAGPLPLPVLPVPTELLAQGLYLRGTKIGGYTEFDAPFVQFANGVIDQTYNADNPDDTVTLSVDTDQIEYNGGFRPFSQGGFNDLTYGQSVEQGVNRLGDGVAAQRAADPAGTILVYGYSQGAVVAGQYKARTDEGDIVYVLLANPGRPNGGILARFQGFTIPILDIPLSGPTPTVSEGWEEGDAPTSYDLTRQYDGWADFPKYPLNVLATINAVLGIAYLHGNYEVDIDPGEALADEAETDTHVYRDTVYYTIGTGLLPLLRPLEQIGVPRPLLLALDAPLRVIVEQGYDRGTNPGAPGAASLIRLANPATDLVNLLTAVAVGIDDGLEAGGFGRPLHTTSAGMYGVGGPTVTPPGDLDLDLDTAEQGDADDDADADASIAAQESKARAPLQDDDLDELDGDTDEEQEQDSSSGRKLTTLTADDELLEPDGGDDVVTDPPADPQDDAEGQDDGPADEQESDTNADTDADTDTDGGYVGKHRADDGPTQGAAA</sequence>
<feature type="region of interest" description="Disordered" evidence="1">
    <location>
        <begin position="370"/>
        <end position="517"/>
    </location>
</feature>
<dbReference type="InterPro" id="IPR029058">
    <property type="entry name" value="AB_hydrolase_fold"/>
</dbReference>
<protein>
    <recommendedName>
        <fullName evidence="3">PE-PPE domain-containing protein</fullName>
    </recommendedName>
</protein>
<evidence type="ECO:0000313" key="5">
    <source>
        <dbReference type="Proteomes" id="UP000466607"/>
    </source>
</evidence>
<evidence type="ECO:0000256" key="2">
    <source>
        <dbReference type="SAM" id="SignalP"/>
    </source>
</evidence>
<gene>
    <name evidence="4" type="ORF">MLIT_06360</name>
</gene>
<evidence type="ECO:0000259" key="3">
    <source>
        <dbReference type="Pfam" id="PF08237"/>
    </source>
</evidence>
<feature type="compositionally biased region" description="Acidic residues" evidence="1">
    <location>
        <begin position="447"/>
        <end position="461"/>
    </location>
</feature>
<dbReference type="Proteomes" id="UP000466607">
    <property type="component" value="Chromosome"/>
</dbReference>
<proteinExistence type="predicted"/>
<feature type="compositionally biased region" description="Acidic residues" evidence="1">
    <location>
        <begin position="417"/>
        <end position="434"/>
    </location>
</feature>
<dbReference type="SUPFAM" id="SSF53474">
    <property type="entry name" value="alpha/beta-Hydrolases"/>
    <property type="match status" value="1"/>
</dbReference>
<feature type="compositionally biased region" description="Acidic residues" evidence="1">
    <location>
        <begin position="468"/>
        <end position="497"/>
    </location>
</feature>
<evidence type="ECO:0000313" key="4">
    <source>
        <dbReference type="EMBL" id="BBY15044.1"/>
    </source>
</evidence>
<dbReference type="Pfam" id="PF08237">
    <property type="entry name" value="PE-PPE"/>
    <property type="match status" value="1"/>
</dbReference>
<dbReference type="RefSeq" id="WP_163687368.1">
    <property type="nucleotide sequence ID" value="NZ_AP022586.1"/>
</dbReference>
<name>A0AAD1MQF3_9MYCO</name>
<keyword evidence="2" id="KW-0732">Signal</keyword>
<reference evidence="4 5" key="1">
    <citation type="journal article" date="2019" name="Emerg. Microbes Infect.">
        <title>Comprehensive subspecies identification of 175 nontuberculous mycobacteria species based on 7547 genomic profiles.</title>
        <authorList>
            <person name="Matsumoto Y."/>
            <person name="Kinjo T."/>
            <person name="Motooka D."/>
            <person name="Nabeya D."/>
            <person name="Jung N."/>
            <person name="Uechi K."/>
            <person name="Horii T."/>
            <person name="Iida T."/>
            <person name="Fujita J."/>
            <person name="Nakamura S."/>
        </authorList>
    </citation>
    <scope>NUCLEOTIDE SEQUENCE [LARGE SCALE GENOMIC DNA]</scope>
    <source>
        <strain evidence="4 5">JCM 17423</strain>
    </source>
</reference>
<evidence type="ECO:0000256" key="1">
    <source>
        <dbReference type="SAM" id="MobiDB-lite"/>
    </source>
</evidence>
<dbReference type="EMBL" id="AP022586">
    <property type="protein sequence ID" value="BBY15044.1"/>
    <property type="molecule type" value="Genomic_DNA"/>
</dbReference>
<accession>A0AAD1MQF3</accession>
<organism evidence="4 5">
    <name type="scientific">Mycolicibacterium litorale</name>
    <dbReference type="NCBI Taxonomy" id="758802"/>
    <lineage>
        <taxon>Bacteria</taxon>
        <taxon>Bacillati</taxon>
        <taxon>Actinomycetota</taxon>
        <taxon>Actinomycetes</taxon>
        <taxon>Mycobacteriales</taxon>
        <taxon>Mycobacteriaceae</taxon>
        <taxon>Mycolicibacterium</taxon>
    </lineage>
</organism>